<sequence>MKIRNLDLSVTRFNETERWDTCLVQSDRELTEHNRRWISVISRENGNVNGDDCPTAGPSLSRQRAQPG</sequence>
<proteinExistence type="predicted"/>
<keyword evidence="3" id="KW-1185">Reference proteome</keyword>
<feature type="region of interest" description="Disordered" evidence="1">
    <location>
        <begin position="44"/>
        <end position="68"/>
    </location>
</feature>
<dbReference type="EMBL" id="JAWNGG020000005">
    <property type="protein sequence ID" value="KAK9310127.1"/>
    <property type="molecule type" value="Genomic_DNA"/>
</dbReference>
<evidence type="ECO:0000313" key="2">
    <source>
        <dbReference type="EMBL" id="KAK9310127.1"/>
    </source>
</evidence>
<evidence type="ECO:0000256" key="1">
    <source>
        <dbReference type="SAM" id="MobiDB-lite"/>
    </source>
</evidence>
<evidence type="ECO:0000313" key="3">
    <source>
        <dbReference type="Proteomes" id="UP001432146"/>
    </source>
</evidence>
<protein>
    <submittedName>
        <fullName evidence="2">Uncharacterized protein</fullName>
    </submittedName>
</protein>
<gene>
    <name evidence="2" type="ORF">QLX08_000417</name>
</gene>
<accession>A0AAW1AJJ7</accession>
<organism evidence="2 3">
    <name type="scientific">Tetragonisca angustula</name>
    <dbReference type="NCBI Taxonomy" id="166442"/>
    <lineage>
        <taxon>Eukaryota</taxon>
        <taxon>Metazoa</taxon>
        <taxon>Ecdysozoa</taxon>
        <taxon>Arthropoda</taxon>
        <taxon>Hexapoda</taxon>
        <taxon>Insecta</taxon>
        <taxon>Pterygota</taxon>
        <taxon>Neoptera</taxon>
        <taxon>Endopterygota</taxon>
        <taxon>Hymenoptera</taxon>
        <taxon>Apocrita</taxon>
        <taxon>Aculeata</taxon>
        <taxon>Apoidea</taxon>
        <taxon>Anthophila</taxon>
        <taxon>Apidae</taxon>
        <taxon>Tetragonisca</taxon>
    </lineage>
</organism>
<reference evidence="2 3" key="1">
    <citation type="submission" date="2024-05" db="EMBL/GenBank/DDBJ databases">
        <title>The nuclear and mitochondrial genome assemblies of Tetragonisca angustula (Apidae: Meliponini), a tiny yet remarkable pollinator in the Neotropics.</title>
        <authorList>
            <person name="Ferrari R."/>
            <person name="Ricardo P.C."/>
            <person name="Dias F.C."/>
            <person name="Araujo N.S."/>
            <person name="Soares D.O."/>
            <person name="Zhou Q.-S."/>
            <person name="Zhu C.-D."/>
            <person name="Coutinho L."/>
            <person name="Airas M.C."/>
            <person name="Batista T.M."/>
        </authorList>
    </citation>
    <scope>NUCLEOTIDE SEQUENCE [LARGE SCALE GENOMIC DNA]</scope>
    <source>
        <strain evidence="2">ASF017062</strain>
        <tissue evidence="2">Abdomen</tissue>
    </source>
</reference>
<feature type="compositionally biased region" description="Polar residues" evidence="1">
    <location>
        <begin position="58"/>
        <end position="68"/>
    </location>
</feature>
<name>A0AAW1AJJ7_9HYME</name>
<comment type="caution">
    <text evidence="2">The sequence shown here is derived from an EMBL/GenBank/DDBJ whole genome shotgun (WGS) entry which is preliminary data.</text>
</comment>
<dbReference type="Proteomes" id="UP001432146">
    <property type="component" value="Unassembled WGS sequence"/>
</dbReference>
<dbReference type="AlphaFoldDB" id="A0AAW1AJJ7"/>